<reference evidence="4" key="1">
    <citation type="submission" date="2022-08" db="EMBL/GenBank/DDBJ databases">
        <title>Alicyclobacillus dauci DSM2870, complete genome.</title>
        <authorList>
            <person name="Wang Q."/>
            <person name="Cai R."/>
            <person name="Wang Z."/>
        </authorList>
    </citation>
    <scope>NUCLEOTIDE SEQUENCE</scope>
    <source>
        <strain evidence="4">DSM 28700</strain>
    </source>
</reference>
<keyword evidence="3" id="KW-0119">Carbohydrate metabolism</keyword>
<evidence type="ECO:0000256" key="1">
    <source>
        <dbReference type="ARBA" id="ARBA00002486"/>
    </source>
</evidence>
<evidence type="ECO:0000256" key="3">
    <source>
        <dbReference type="ARBA" id="ARBA00022629"/>
    </source>
</evidence>
<comment type="function">
    <text evidence="1">Transcriptional repressor of xylose-utilizing enzymes.</text>
</comment>
<comment type="similarity">
    <text evidence="2">Belongs to the ROK (NagC/XylR) family.</text>
</comment>
<dbReference type="InterPro" id="IPR036390">
    <property type="entry name" value="WH_DNA-bd_sf"/>
</dbReference>
<dbReference type="Pfam" id="PF00480">
    <property type="entry name" value="ROK"/>
    <property type="match status" value="1"/>
</dbReference>
<dbReference type="Gene3D" id="3.30.420.40">
    <property type="match status" value="2"/>
</dbReference>
<sequence>MTRTADPAFMKATNKHIVLDKIRFHSPISRAQISAETGLNKATVSALIDELIQEGLAIEVGHGQSRVGRRPIMLLFNEQVANVLGVELGVEYIRIVVTNLAAKVLKTYDFELPHHMDPTGVIETVMSAVHEAIADAPPSKHGIIGIGIGVPGLVDYHRGIVLKAPHLNWDNVPIKAMLETRFGKPVFVDNEANAGALGEKMYGVGTNVENLLYISAGTGIGTGIVLHNELLRGADGVAGEYGHMSIDLNGAKCLCGNHGCWELYASERALVANFEKLTGRQTDFKSIVASLENSDPAALQAFRSVGQYLGIGATNLINGLNPSMVILGNRLARGGKCVLDGLQHVIQTRCFIAPYSKLSVQVSALGRDACPVGAAALVLHDFFAGPKAEV</sequence>
<dbReference type="InterPro" id="IPR043129">
    <property type="entry name" value="ATPase_NBD"/>
</dbReference>
<evidence type="ECO:0000313" key="5">
    <source>
        <dbReference type="Proteomes" id="UP001164803"/>
    </source>
</evidence>
<evidence type="ECO:0000313" key="4">
    <source>
        <dbReference type="EMBL" id="WAH35254.1"/>
    </source>
</evidence>
<proteinExistence type="inferred from homology"/>
<dbReference type="InterPro" id="IPR000600">
    <property type="entry name" value="ROK"/>
</dbReference>
<organism evidence="4 5">
    <name type="scientific">Alicyclobacillus dauci</name>
    <dbReference type="NCBI Taxonomy" id="1475485"/>
    <lineage>
        <taxon>Bacteria</taxon>
        <taxon>Bacillati</taxon>
        <taxon>Bacillota</taxon>
        <taxon>Bacilli</taxon>
        <taxon>Bacillales</taxon>
        <taxon>Alicyclobacillaceae</taxon>
        <taxon>Alicyclobacillus</taxon>
    </lineage>
</organism>
<keyword evidence="3" id="KW-0859">Xylose metabolism</keyword>
<dbReference type="PANTHER" id="PTHR18964:SF149">
    <property type="entry name" value="BIFUNCTIONAL UDP-N-ACETYLGLUCOSAMINE 2-EPIMERASE_N-ACETYLMANNOSAMINE KINASE"/>
    <property type="match status" value="1"/>
</dbReference>
<accession>A0ABY6YXD1</accession>
<dbReference type="EMBL" id="CP104064">
    <property type="protein sequence ID" value="WAH35254.1"/>
    <property type="molecule type" value="Genomic_DNA"/>
</dbReference>
<dbReference type="SUPFAM" id="SSF46785">
    <property type="entry name" value="Winged helix' DNA-binding domain"/>
    <property type="match status" value="1"/>
</dbReference>
<gene>
    <name evidence="4" type="ORF">NZD86_13135</name>
</gene>
<dbReference type="PANTHER" id="PTHR18964">
    <property type="entry name" value="ROK (REPRESSOR, ORF, KINASE) FAMILY"/>
    <property type="match status" value="1"/>
</dbReference>
<dbReference type="Gene3D" id="1.10.10.10">
    <property type="entry name" value="Winged helix-like DNA-binding domain superfamily/Winged helix DNA-binding domain"/>
    <property type="match status" value="1"/>
</dbReference>
<dbReference type="InterPro" id="IPR036388">
    <property type="entry name" value="WH-like_DNA-bd_sf"/>
</dbReference>
<keyword evidence="5" id="KW-1185">Reference proteome</keyword>
<evidence type="ECO:0000256" key="2">
    <source>
        <dbReference type="ARBA" id="ARBA00006479"/>
    </source>
</evidence>
<dbReference type="Proteomes" id="UP001164803">
    <property type="component" value="Chromosome"/>
</dbReference>
<dbReference type="CDD" id="cd24076">
    <property type="entry name" value="ASKHA_ATPase_ROK_BsXylR-like"/>
    <property type="match status" value="1"/>
</dbReference>
<dbReference type="SUPFAM" id="SSF53067">
    <property type="entry name" value="Actin-like ATPase domain"/>
    <property type="match status" value="1"/>
</dbReference>
<name>A0ABY6YXD1_9BACL</name>
<dbReference type="RefSeq" id="WP_268042312.1">
    <property type="nucleotide sequence ID" value="NZ_CP104064.1"/>
</dbReference>
<protein>
    <submittedName>
        <fullName evidence="4">ROK family transcriptional regulator</fullName>
    </submittedName>
</protein>